<keyword evidence="5" id="KW-0378">Hydrolase</keyword>
<keyword evidence="8" id="KW-1185">Reference proteome</keyword>
<reference evidence="7 8" key="1">
    <citation type="submission" date="2020-12" db="EMBL/GenBank/DDBJ databases">
        <title>Whole genome sequences of gut porcine anaerobes.</title>
        <authorList>
            <person name="Kubasova T."/>
            <person name="Jahodarova E."/>
            <person name="Rychlik I."/>
        </authorList>
    </citation>
    <scope>NUCLEOTIDE SEQUENCE [LARGE SCALE GENOMIC DNA]</scope>
    <source>
        <strain evidence="7 8">An867</strain>
    </source>
</reference>
<accession>A0ABS9CMW6</accession>
<comment type="caution">
    <text evidence="7">The sequence shown here is derived from an EMBL/GenBank/DDBJ whole genome shotgun (WGS) entry which is preliminary data.</text>
</comment>
<feature type="domain" description="Nudix hydrolase" evidence="6">
    <location>
        <begin position="384"/>
        <end position="519"/>
    </location>
</feature>
<dbReference type="Gene3D" id="3.90.79.10">
    <property type="entry name" value="Nucleoside Triphosphate Pyrophosphohydrolase"/>
    <property type="match status" value="1"/>
</dbReference>
<proteinExistence type="inferred from homology"/>
<dbReference type="PANTHER" id="PTHR43025:SF3">
    <property type="entry name" value="MONOGALACTOSYLDIACYLGLYCEROL SYNTHASE 1, CHLOROPLASTIC"/>
    <property type="match status" value="1"/>
</dbReference>
<keyword evidence="4" id="KW-0808">Transferase</keyword>
<evidence type="ECO:0000313" key="7">
    <source>
        <dbReference type="EMBL" id="MCF2652409.1"/>
    </source>
</evidence>
<gene>
    <name evidence="7" type="ORF">JQM67_07325</name>
</gene>
<dbReference type="Pfam" id="PF06925">
    <property type="entry name" value="MGDG_synth"/>
    <property type="match status" value="1"/>
</dbReference>
<dbReference type="CDD" id="cd04688">
    <property type="entry name" value="NUDIX_Hydrolase"/>
    <property type="match status" value="1"/>
</dbReference>
<evidence type="ECO:0000256" key="4">
    <source>
        <dbReference type="ARBA" id="ARBA00022679"/>
    </source>
</evidence>
<keyword evidence="3" id="KW-0328">Glycosyltransferase</keyword>
<dbReference type="Proteomes" id="UP001299220">
    <property type="component" value="Unassembled WGS sequence"/>
</dbReference>
<dbReference type="Pfam" id="PF00293">
    <property type="entry name" value="NUDIX"/>
    <property type="match status" value="1"/>
</dbReference>
<protein>
    <submittedName>
        <fullName evidence="7">NUDIX domain-containing protein</fullName>
    </submittedName>
</protein>
<dbReference type="PROSITE" id="PS00893">
    <property type="entry name" value="NUDIX_BOX"/>
    <property type="match status" value="1"/>
</dbReference>
<dbReference type="PROSITE" id="PS51462">
    <property type="entry name" value="NUDIX"/>
    <property type="match status" value="1"/>
</dbReference>
<dbReference type="InterPro" id="IPR020084">
    <property type="entry name" value="NUDIX_hydrolase_CS"/>
</dbReference>
<dbReference type="InterPro" id="IPR007235">
    <property type="entry name" value="Glyco_trans_28_C"/>
</dbReference>
<dbReference type="RefSeq" id="WP_235323465.1">
    <property type="nucleotide sequence ID" value="NZ_JAFBIT010000002.1"/>
</dbReference>
<dbReference type="EMBL" id="JAFBIT010000002">
    <property type="protein sequence ID" value="MCF2652409.1"/>
    <property type="molecule type" value="Genomic_DNA"/>
</dbReference>
<dbReference type="SUPFAM" id="SSF55811">
    <property type="entry name" value="Nudix"/>
    <property type="match status" value="1"/>
</dbReference>
<evidence type="ECO:0000259" key="6">
    <source>
        <dbReference type="PROSITE" id="PS51462"/>
    </source>
</evidence>
<sequence length="530" mass="59459">MRIVILTCATGGGHLRAAAALEKYIKETTDHEVIQMDFLKSIGKLLDKTICDSYLFMAKKTPALFGRLYKTTNRDNPLADFVPRTTELIALQLYPHLEALAPDVIISVHPFATEMVSSLKEDKKITCPLICIMTDYGVHKAWIAPCVDAYVVACDDMVDELRRCGIPKEHIYPYGIPVHDVFFDKEDQAKLLQEMGLDTDVPTVLFMAGSMGVSNIVDLYRDLCASPLALQMIIITGNNKKLYELFSEEIQTSPKKTKLLQFTKEVERYMHASDLIVTKPGGLTVSEALACNLPLAVFDAIPGQEEDNANFLQTHDMGVRITSENFSAVISSLIEHKERLRCMRESCRAFDKSRANEHIVALAERLAKAFAAFNPDVSFSTRKGRFNYRTAAVIVQDGRLLVTTDSNSAYNYLPGGRVTVNETAEDALTRELREELNIEVAPGRALWVCQSFFTLEPTGERIHELCTYFAVDVSGTDLLKRGDRFPGEEPGVRFEWIPLDRLPEIDLEPEFLKTQVKNPPEHTELITVQG</sequence>
<dbReference type="InterPro" id="IPR050519">
    <property type="entry name" value="Glycosyltransf_28_UgtP"/>
</dbReference>
<comment type="similarity">
    <text evidence="2">Belongs to the glycosyltransferase 28 family.</text>
</comment>
<evidence type="ECO:0000313" key="8">
    <source>
        <dbReference type="Proteomes" id="UP001299220"/>
    </source>
</evidence>
<evidence type="ECO:0000256" key="1">
    <source>
        <dbReference type="ARBA" id="ARBA00004370"/>
    </source>
</evidence>
<dbReference type="InterPro" id="IPR015797">
    <property type="entry name" value="NUDIX_hydrolase-like_dom_sf"/>
</dbReference>
<dbReference type="InterPro" id="IPR000086">
    <property type="entry name" value="NUDIX_hydrolase_dom"/>
</dbReference>
<dbReference type="InterPro" id="IPR009695">
    <property type="entry name" value="Diacylglyc_glucosyltr_N"/>
</dbReference>
<dbReference type="SUPFAM" id="SSF53756">
    <property type="entry name" value="UDP-Glycosyltransferase/glycogen phosphorylase"/>
    <property type="match status" value="1"/>
</dbReference>
<dbReference type="Pfam" id="PF04101">
    <property type="entry name" value="Glyco_tran_28_C"/>
    <property type="match status" value="1"/>
</dbReference>
<dbReference type="PANTHER" id="PTHR43025">
    <property type="entry name" value="MONOGALACTOSYLDIACYLGLYCEROL SYNTHASE"/>
    <property type="match status" value="1"/>
</dbReference>
<comment type="subcellular location">
    <subcellularLocation>
        <location evidence="1">Membrane</location>
    </subcellularLocation>
</comment>
<organism evidence="7 8">
    <name type="scientific">Anaeromassilibacillus senegalensis</name>
    <dbReference type="NCBI Taxonomy" id="1673717"/>
    <lineage>
        <taxon>Bacteria</taxon>
        <taxon>Bacillati</taxon>
        <taxon>Bacillota</taxon>
        <taxon>Clostridia</taxon>
        <taxon>Eubacteriales</taxon>
        <taxon>Acutalibacteraceae</taxon>
        <taxon>Anaeromassilibacillus</taxon>
    </lineage>
</organism>
<name>A0ABS9CMW6_9FIRM</name>
<dbReference type="Gene3D" id="3.40.50.2000">
    <property type="entry name" value="Glycogen Phosphorylase B"/>
    <property type="match status" value="1"/>
</dbReference>
<evidence type="ECO:0000256" key="2">
    <source>
        <dbReference type="ARBA" id="ARBA00006962"/>
    </source>
</evidence>
<evidence type="ECO:0000256" key="5">
    <source>
        <dbReference type="ARBA" id="ARBA00022801"/>
    </source>
</evidence>
<evidence type="ECO:0000256" key="3">
    <source>
        <dbReference type="ARBA" id="ARBA00022676"/>
    </source>
</evidence>